<name>A0A438BU18_VITVI</name>
<dbReference type="AlphaFoldDB" id="A0A438BU18"/>
<protein>
    <recommendedName>
        <fullName evidence="4">DUF4283 domain-containing protein</fullName>
    </recommendedName>
</protein>
<dbReference type="EMBL" id="QGNW01002619">
    <property type="protein sequence ID" value="RVW14464.1"/>
    <property type="molecule type" value="Genomic_DNA"/>
</dbReference>
<feature type="region of interest" description="Disordered" evidence="1">
    <location>
        <begin position="365"/>
        <end position="385"/>
    </location>
</feature>
<feature type="compositionally biased region" description="Basic residues" evidence="1">
    <location>
        <begin position="365"/>
        <end position="377"/>
    </location>
</feature>
<sequence>MREAPRGGRSWFVVESKSFELLVEDVGRKLRWCIWERCRGVSFWIRFRDFVVCWMELRPVVGSVIIEDGSLTGRRGGLIGGWNTLAEKLRGLRVVPPGGLKESCTPEVSMREKGLKTRTYADVAKLKPGRIGDRIWLELEEREMQGRRWPYHHWLLRGRLSIAVLGRGLLLLEFESLSEAEQVLAKGIRRIPCIWKDGTRRWGDGCGGFIAVEEDITFMAELEWARSLVKMVGRDLPSSAQIVVGLGCFSIQLWWEIPSWFVQLMPLRGSHEVGVSVVGEEDGGNPRAACIRSQKEKVVQTKVQVGVQDVSSYGGKSKKVAAFSVACSARGSDEGTEEGDGEGSLVCRGQEVGANMSSISRLGGHRHGLGGFRRHQRGLSFGKEREGRDDKGLFGGASREALLLETLAVFDRAAITDKALLGKASRYNDSPSIFVGGGDLSSSLPSSSYGWALAAGGSSGLGGLVVVDGEGDQDLLSIILADSSSWEMETKEEKTLAEETKIQDMSLGVVRSLGVRRFLEWGAVNARGATVGVVVFWENRMLELVEMEVGQFSISYCFKNCEDGFLWIFTGVYGNTMKRECSREGRVSSSMRRFSEVIDDLNLKYLPLVVQGTLPRPMSDHFPILLDGRGALKINLKIWNKDVFGKVGVNKSLALDRASFWDDQERLRVLTMEECEGGVVSAFQILLMEPGDWHPSLNGLDFDKTGVEEATRLEEVFIVEEVFSALSKLNEDKGPSSDGFSIAF</sequence>
<evidence type="ECO:0000313" key="3">
    <source>
        <dbReference type="Proteomes" id="UP000288805"/>
    </source>
</evidence>
<evidence type="ECO:0000256" key="1">
    <source>
        <dbReference type="SAM" id="MobiDB-lite"/>
    </source>
</evidence>
<reference evidence="2 3" key="1">
    <citation type="journal article" date="2018" name="PLoS Genet.">
        <title>Population sequencing reveals clonal diversity and ancestral inbreeding in the grapevine cultivar Chardonnay.</title>
        <authorList>
            <person name="Roach M.J."/>
            <person name="Johnson D.L."/>
            <person name="Bohlmann J."/>
            <person name="van Vuuren H.J."/>
            <person name="Jones S.J."/>
            <person name="Pretorius I.S."/>
            <person name="Schmidt S.A."/>
            <person name="Borneman A.R."/>
        </authorList>
    </citation>
    <scope>NUCLEOTIDE SEQUENCE [LARGE SCALE GENOMIC DNA]</scope>
    <source>
        <strain evidence="3">cv. Chardonnay</strain>
        <tissue evidence="2">Leaf</tissue>
    </source>
</reference>
<evidence type="ECO:0008006" key="4">
    <source>
        <dbReference type="Google" id="ProtNLM"/>
    </source>
</evidence>
<organism evidence="2 3">
    <name type="scientific">Vitis vinifera</name>
    <name type="common">Grape</name>
    <dbReference type="NCBI Taxonomy" id="29760"/>
    <lineage>
        <taxon>Eukaryota</taxon>
        <taxon>Viridiplantae</taxon>
        <taxon>Streptophyta</taxon>
        <taxon>Embryophyta</taxon>
        <taxon>Tracheophyta</taxon>
        <taxon>Spermatophyta</taxon>
        <taxon>Magnoliopsida</taxon>
        <taxon>eudicotyledons</taxon>
        <taxon>Gunneridae</taxon>
        <taxon>Pentapetalae</taxon>
        <taxon>rosids</taxon>
        <taxon>Vitales</taxon>
        <taxon>Vitaceae</taxon>
        <taxon>Viteae</taxon>
        <taxon>Vitis</taxon>
    </lineage>
</organism>
<dbReference type="Proteomes" id="UP000288805">
    <property type="component" value="Unassembled WGS sequence"/>
</dbReference>
<accession>A0A438BU18</accession>
<gene>
    <name evidence="2" type="ORF">CK203_090759</name>
</gene>
<comment type="caution">
    <text evidence="2">The sequence shown here is derived from an EMBL/GenBank/DDBJ whole genome shotgun (WGS) entry which is preliminary data.</text>
</comment>
<evidence type="ECO:0000313" key="2">
    <source>
        <dbReference type="EMBL" id="RVW14464.1"/>
    </source>
</evidence>
<proteinExistence type="predicted"/>